<gene>
    <name evidence="1" type="ORF">Krac_8953</name>
</gene>
<dbReference type="AlphaFoldDB" id="D6TQ25"/>
<name>D6TQ25_KTERA</name>
<sequence>MSATTFSLFGAVASHGRVSDEHECCGYACMATNSTLTTR</sequence>
<evidence type="ECO:0000313" key="2">
    <source>
        <dbReference type="Proteomes" id="UP000004508"/>
    </source>
</evidence>
<dbReference type="Proteomes" id="UP000004508">
    <property type="component" value="Unassembled WGS sequence"/>
</dbReference>
<dbReference type="InParanoid" id="D6TQ25"/>
<keyword evidence="2" id="KW-1185">Reference proteome</keyword>
<reference evidence="1 2" key="1">
    <citation type="journal article" date="2011" name="Stand. Genomic Sci.">
        <title>Non-contiguous finished genome sequence and contextual data of the filamentous soil bacterium Ktedonobacter racemifer type strain (SOSP1-21).</title>
        <authorList>
            <person name="Chang Y.J."/>
            <person name="Land M."/>
            <person name="Hauser L."/>
            <person name="Chertkov O."/>
            <person name="Del Rio T.G."/>
            <person name="Nolan M."/>
            <person name="Copeland A."/>
            <person name="Tice H."/>
            <person name="Cheng J.F."/>
            <person name="Lucas S."/>
            <person name="Han C."/>
            <person name="Goodwin L."/>
            <person name="Pitluck S."/>
            <person name="Ivanova N."/>
            <person name="Ovchinikova G."/>
            <person name="Pati A."/>
            <person name="Chen A."/>
            <person name="Palaniappan K."/>
            <person name="Mavromatis K."/>
            <person name="Liolios K."/>
            <person name="Brettin T."/>
            <person name="Fiebig A."/>
            <person name="Rohde M."/>
            <person name="Abt B."/>
            <person name="Goker M."/>
            <person name="Detter J.C."/>
            <person name="Woyke T."/>
            <person name="Bristow J."/>
            <person name="Eisen J.A."/>
            <person name="Markowitz V."/>
            <person name="Hugenholtz P."/>
            <person name="Kyrpides N.C."/>
            <person name="Klenk H.P."/>
            <person name="Lapidus A."/>
        </authorList>
    </citation>
    <scope>NUCLEOTIDE SEQUENCE [LARGE SCALE GENOMIC DNA]</scope>
    <source>
        <strain evidence="2">DSM 44963</strain>
    </source>
</reference>
<evidence type="ECO:0000313" key="1">
    <source>
        <dbReference type="EMBL" id="EFH87610.1"/>
    </source>
</evidence>
<comment type="caution">
    <text evidence="1">The sequence shown here is derived from an EMBL/GenBank/DDBJ whole genome shotgun (WGS) entry which is preliminary data.</text>
</comment>
<dbReference type="STRING" id="485913.Krac_8953"/>
<proteinExistence type="predicted"/>
<accession>D6TQ25</accession>
<organism evidence="1 2">
    <name type="scientific">Ktedonobacter racemifer DSM 44963</name>
    <dbReference type="NCBI Taxonomy" id="485913"/>
    <lineage>
        <taxon>Bacteria</taxon>
        <taxon>Bacillati</taxon>
        <taxon>Chloroflexota</taxon>
        <taxon>Ktedonobacteria</taxon>
        <taxon>Ktedonobacterales</taxon>
        <taxon>Ktedonobacteraceae</taxon>
        <taxon>Ktedonobacter</taxon>
    </lineage>
</organism>
<protein>
    <submittedName>
        <fullName evidence="1">Uncharacterized protein</fullName>
    </submittedName>
</protein>
<dbReference type="EMBL" id="ADVG01000002">
    <property type="protein sequence ID" value="EFH87610.1"/>
    <property type="molecule type" value="Genomic_DNA"/>
</dbReference>